<comment type="caution">
    <text evidence="2">The sequence shown here is derived from an EMBL/GenBank/DDBJ whole genome shotgun (WGS) entry which is preliminary data.</text>
</comment>
<dbReference type="EMBL" id="RWGY01000039">
    <property type="protein sequence ID" value="TVU09103.1"/>
    <property type="molecule type" value="Genomic_DNA"/>
</dbReference>
<dbReference type="Proteomes" id="UP000324897">
    <property type="component" value="Chromosome 3"/>
</dbReference>
<dbReference type="PROSITE" id="PS51257">
    <property type="entry name" value="PROKAR_LIPOPROTEIN"/>
    <property type="match status" value="1"/>
</dbReference>
<feature type="signal peptide" evidence="1">
    <location>
        <begin position="1"/>
        <end position="22"/>
    </location>
</feature>
<keyword evidence="1" id="KW-0732">Signal</keyword>
<protein>
    <recommendedName>
        <fullName evidence="4">Embryo surrounding factor 1 brassicaceae domain-containing protein</fullName>
    </recommendedName>
</protein>
<evidence type="ECO:0000256" key="1">
    <source>
        <dbReference type="SAM" id="SignalP"/>
    </source>
</evidence>
<gene>
    <name evidence="2" type="ORF">EJB05_42544</name>
</gene>
<name>A0A5J9TCL2_9POAL</name>
<organism evidence="2 3">
    <name type="scientific">Eragrostis curvula</name>
    <name type="common">weeping love grass</name>
    <dbReference type="NCBI Taxonomy" id="38414"/>
    <lineage>
        <taxon>Eukaryota</taxon>
        <taxon>Viridiplantae</taxon>
        <taxon>Streptophyta</taxon>
        <taxon>Embryophyta</taxon>
        <taxon>Tracheophyta</taxon>
        <taxon>Spermatophyta</taxon>
        <taxon>Magnoliopsida</taxon>
        <taxon>Liliopsida</taxon>
        <taxon>Poales</taxon>
        <taxon>Poaceae</taxon>
        <taxon>PACMAD clade</taxon>
        <taxon>Chloridoideae</taxon>
        <taxon>Eragrostideae</taxon>
        <taxon>Eragrostidinae</taxon>
        <taxon>Eragrostis</taxon>
    </lineage>
</organism>
<evidence type="ECO:0000313" key="3">
    <source>
        <dbReference type="Proteomes" id="UP000324897"/>
    </source>
</evidence>
<feature type="non-terminal residue" evidence="2">
    <location>
        <position position="134"/>
    </location>
</feature>
<dbReference type="Gramene" id="TVU09103">
    <property type="protein sequence ID" value="TVU09103"/>
    <property type="gene ID" value="EJB05_42544"/>
</dbReference>
<dbReference type="AlphaFoldDB" id="A0A5J9TCL2"/>
<sequence length="134" mass="14672">MRGNGAVCAMIIIFLVVFGCLASPTECRRSQLREARGATRGNQHIVPNTSTNNATAGNVSPDERKLRMLLCARTESCTHRCFCCKYNYGPNCYETKELCRASCGKNFIEAQRFVRSQTVSNGGRSVAIGPACRA</sequence>
<keyword evidence="3" id="KW-1185">Reference proteome</keyword>
<accession>A0A5J9TCL2</accession>
<reference evidence="2 3" key="1">
    <citation type="journal article" date="2019" name="Sci. Rep.">
        <title>A high-quality genome of Eragrostis curvula grass provides insights into Poaceae evolution and supports new strategies to enhance forage quality.</title>
        <authorList>
            <person name="Carballo J."/>
            <person name="Santos B.A.C.M."/>
            <person name="Zappacosta D."/>
            <person name="Garbus I."/>
            <person name="Selva J.P."/>
            <person name="Gallo C.A."/>
            <person name="Diaz A."/>
            <person name="Albertini E."/>
            <person name="Caccamo M."/>
            <person name="Echenique V."/>
        </authorList>
    </citation>
    <scope>NUCLEOTIDE SEQUENCE [LARGE SCALE GENOMIC DNA]</scope>
    <source>
        <strain evidence="3">cv. Victoria</strain>
        <tissue evidence="2">Leaf</tissue>
    </source>
</reference>
<feature type="chain" id="PRO_5023934406" description="Embryo surrounding factor 1 brassicaceae domain-containing protein" evidence="1">
    <location>
        <begin position="23"/>
        <end position="134"/>
    </location>
</feature>
<evidence type="ECO:0000313" key="2">
    <source>
        <dbReference type="EMBL" id="TVU09103.1"/>
    </source>
</evidence>
<evidence type="ECO:0008006" key="4">
    <source>
        <dbReference type="Google" id="ProtNLM"/>
    </source>
</evidence>
<proteinExistence type="predicted"/>